<dbReference type="SUPFAM" id="SSF158855">
    <property type="entry name" value="Lipase chaperone-like"/>
    <property type="match status" value="1"/>
</dbReference>
<accession>A0A643FCW9</accession>
<dbReference type="GO" id="GO:0051082">
    <property type="term" value="F:unfolded protein binding"/>
    <property type="evidence" value="ECO:0007669"/>
    <property type="project" value="InterPro"/>
</dbReference>
<dbReference type="RefSeq" id="WP_151124242.1">
    <property type="nucleotide sequence ID" value="NZ_CP088081.1"/>
</dbReference>
<reference evidence="14 15" key="1">
    <citation type="submission" date="2019-09" db="EMBL/GenBank/DDBJ databases">
        <title>Draft genome sequences of 48 bacterial type strains from the CCUG.</title>
        <authorList>
            <person name="Tunovic T."/>
            <person name="Pineiro-Iglesias B."/>
            <person name="Unosson C."/>
            <person name="Inganas E."/>
            <person name="Ohlen M."/>
            <person name="Cardew S."/>
            <person name="Jensie-Markopoulos S."/>
            <person name="Salva-Serra F."/>
            <person name="Jaen-Luchoro D."/>
            <person name="Karlsson R."/>
            <person name="Svensson-Stadler L."/>
            <person name="Chun J."/>
            <person name="Moore E."/>
        </authorList>
    </citation>
    <scope>NUCLEOTIDE SEQUENCE [LARGE SCALE GENOMIC DNA]</scope>
    <source>
        <strain evidence="14 15">CCUG 30977</strain>
    </source>
</reference>
<dbReference type="GO" id="GO:0016042">
    <property type="term" value="P:lipid catabolic process"/>
    <property type="evidence" value="ECO:0007669"/>
    <property type="project" value="UniProtKB-KW"/>
</dbReference>
<evidence type="ECO:0000256" key="13">
    <source>
        <dbReference type="SAM" id="MobiDB-lite"/>
    </source>
</evidence>
<keyword evidence="6" id="KW-0442">Lipid degradation</keyword>
<evidence type="ECO:0000256" key="12">
    <source>
        <dbReference type="ARBA" id="ARBA00031542"/>
    </source>
</evidence>
<keyword evidence="10" id="KW-0143">Chaperone</keyword>
<proteinExistence type="inferred from homology"/>
<evidence type="ECO:0000256" key="1">
    <source>
        <dbReference type="ARBA" id="ARBA00004383"/>
    </source>
</evidence>
<evidence type="ECO:0000256" key="2">
    <source>
        <dbReference type="ARBA" id="ARBA00010358"/>
    </source>
</evidence>
<protein>
    <recommendedName>
        <fullName evidence="11">Lipase helper protein</fullName>
    </recommendedName>
    <alternativeName>
        <fullName evidence="12">Lipase modulator</fullName>
    </alternativeName>
</protein>
<dbReference type="AlphaFoldDB" id="A0A643FCW9"/>
<evidence type="ECO:0000256" key="8">
    <source>
        <dbReference type="ARBA" id="ARBA00023098"/>
    </source>
</evidence>
<evidence type="ECO:0000256" key="6">
    <source>
        <dbReference type="ARBA" id="ARBA00022963"/>
    </source>
</evidence>
<evidence type="ECO:0000256" key="11">
    <source>
        <dbReference type="ARBA" id="ARBA00030948"/>
    </source>
</evidence>
<dbReference type="EMBL" id="VZPB01000023">
    <property type="protein sequence ID" value="KAB0581826.1"/>
    <property type="molecule type" value="Genomic_DNA"/>
</dbReference>
<evidence type="ECO:0000256" key="7">
    <source>
        <dbReference type="ARBA" id="ARBA00022989"/>
    </source>
</evidence>
<feature type="region of interest" description="Disordered" evidence="13">
    <location>
        <begin position="212"/>
        <end position="240"/>
    </location>
</feature>
<gene>
    <name evidence="14" type="ORF">F7Q92_11300</name>
</gene>
<evidence type="ECO:0000313" key="15">
    <source>
        <dbReference type="Proteomes" id="UP000430120"/>
    </source>
</evidence>
<comment type="subcellular location">
    <subcellularLocation>
        <location evidence="1">Cell inner membrane</location>
        <topology evidence="1">Single-pass membrane protein</topology>
        <orientation evidence="1">Periplasmic side</orientation>
    </subcellularLocation>
</comment>
<feature type="region of interest" description="Disordered" evidence="13">
    <location>
        <begin position="46"/>
        <end position="68"/>
    </location>
</feature>
<evidence type="ECO:0000256" key="3">
    <source>
        <dbReference type="ARBA" id="ARBA00022475"/>
    </source>
</evidence>
<dbReference type="InterPro" id="IPR004961">
    <property type="entry name" value="Lipase_chaperone"/>
</dbReference>
<name>A0A643FCW9_IDEDE</name>
<keyword evidence="8" id="KW-0443">Lipid metabolism</keyword>
<evidence type="ECO:0000256" key="5">
    <source>
        <dbReference type="ARBA" id="ARBA00022692"/>
    </source>
</evidence>
<keyword evidence="3" id="KW-1003">Cell membrane</keyword>
<comment type="caution">
    <text evidence="14">The sequence shown here is derived from an EMBL/GenBank/DDBJ whole genome shotgun (WGS) entry which is preliminary data.</text>
</comment>
<keyword evidence="9" id="KW-0472">Membrane</keyword>
<feature type="compositionally biased region" description="Low complexity" evidence="13">
    <location>
        <begin position="212"/>
        <end position="224"/>
    </location>
</feature>
<dbReference type="GO" id="GO:0006457">
    <property type="term" value="P:protein folding"/>
    <property type="evidence" value="ECO:0007669"/>
    <property type="project" value="InterPro"/>
</dbReference>
<keyword evidence="7" id="KW-1133">Transmembrane helix</keyword>
<keyword evidence="4" id="KW-0997">Cell inner membrane</keyword>
<keyword evidence="5" id="KW-0812">Transmembrane</keyword>
<keyword evidence="15" id="KW-1185">Reference proteome</keyword>
<sequence length="331" mass="35225">MPVRRTTLWAGATLLLCGGLWWAWAAQAPGARAAVRLSPAAAQDATTVGARPAPPNAVDALQPDPTRSQRGVAQVRQALFERGSLRGVQPDGGFRLDAQGRLIPDRAVRRRFDQLLTTLGEASIEELGALLQQQARAELGGDDGAAQVMAVWERYLQLQRQLAPAGGTSSPPTADSLTLALQERARQRRLVLGNDWAEAFYGDEEAALQARLSSEAEAAASPAPGRDSQATTLPSVARAPQPGEDLAALQRQREATLGPEAAARLQALDQAQAAWAQKVTEARSQVTRLQGAAELSAVQRQQAIDQLIESRFAPQDRLRARAVLGLAPVGG</sequence>
<comment type="similarity">
    <text evidence="2">Belongs to the lipase chaperone family.</text>
</comment>
<organism evidence="14 15">
    <name type="scientific">Ideonella dechloratans</name>
    <dbReference type="NCBI Taxonomy" id="36863"/>
    <lineage>
        <taxon>Bacteria</taxon>
        <taxon>Pseudomonadati</taxon>
        <taxon>Pseudomonadota</taxon>
        <taxon>Betaproteobacteria</taxon>
        <taxon>Burkholderiales</taxon>
        <taxon>Sphaerotilaceae</taxon>
        <taxon>Ideonella</taxon>
    </lineage>
</organism>
<evidence type="ECO:0000313" key="14">
    <source>
        <dbReference type="EMBL" id="KAB0581826.1"/>
    </source>
</evidence>
<dbReference type="Proteomes" id="UP000430120">
    <property type="component" value="Unassembled WGS sequence"/>
</dbReference>
<dbReference type="OrthoDB" id="9151601at2"/>
<dbReference type="GO" id="GO:0005886">
    <property type="term" value="C:plasma membrane"/>
    <property type="evidence" value="ECO:0007669"/>
    <property type="project" value="UniProtKB-SubCell"/>
</dbReference>
<dbReference type="Pfam" id="PF03280">
    <property type="entry name" value="Lipase_chap"/>
    <property type="match status" value="2"/>
</dbReference>
<evidence type="ECO:0000256" key="4">
    <source>
        <dbReference type="ARBA" id="ARBA00022519"/>
    </source>
</evidence>
<evidence type="ECO:0000256" key="10">
    <source>
        <dbReference type="ARBA" id="ARBA00023186"/>
    </source>
</evidence>
<evidence type="ECO:0000256" key="9">
    <source>
        <dbReference type="ARBA" id="ARBA00023136"/>
    </source>
</evidence>